<accession>A0A392QA69</accession>
<reference evidence="1 2" key="1">
    <citation type="journal article" date="2018" name="Front. Plant Sci.">
        <title>Red Clover (Trifolium pratense) and Zigzag Clover (T. medium) - A Picture of Genomic Similarities and Differences.</title>
        <authorList>
            <person name="Dluhosova J."/>
            <person name="Istvanek J."/>
            <person name="Nedelnik J."/>
            <person name="Repkova J."/>
        </authorList>
    </citation>
    <scope>NUCLEOTIDE SEQUENCE [LARGE SCALE GENOMIC DNA]</scope>
    <source>
        <strain evidence="2">cv. 10/8</strain>
        <tissue evidence="1">Leaf</tissue>
    </source>
</reference>
<organism evidence="1 2">
    <name type="scientific">Trifolium medium</name>
    <dbReference type="NCBI Taxonomy" id="97028"/>
    <lineage>
        <taxon>Eukaryota</taxon>
        <taxon>Viridiplantae</taxon>
        <taxon>Streptophyta</taxon>
        <taxon>Embryophyta</taxon>
        <taxon>Tracheophyta</taxon>
        <taxon>Spermatophyta</taxon>
        <taxon>Magnoliopsida</taxon>
        <taxon>eudicotyledons</taxon>
        <taxon>Gunneridae</taxon>
        <taxon>Pentapetalae</taxon>
        <taxon>rosids</taxon>
        <taxon>fabids</taxon>
        <taxon>Fabales</taxon>
        <taxon>Fabaceae</taxon>
        <taxon>Papilionoideae</taxon>
        <taxon>50 kb inversion clade</taxon>
        <taxon>NPAAA clade</taxon>
        <taxon>Hologalegina</taxon>
        <taxon>IRL clade</taxon>
        <taxon>Trifolieae</taxon>
        <taxon>Trifolium</taxon>
    </lineage>
</organism>
<name>A0A392QA69_9FABA</name>
<dbReference type="AlphaFoldDB" id="A0A392QA69"/>
<comment type="caution">
    <text evidence="1">The sequence shown here is derived from an EMBL/GenBank/DDBJ whole genome shotgun (WGS) entry which is preliminary data.</text>
</comment>
<protein>
    <submittedName>
        <fullName evidence="1">Uncharacterized protein</fullName>
    </submittedName>
</protein>
<evidence type="ECO:0000313" key="2">
    <source>
        <dbReference type="Proteomes" id="UP000265520"/>
    </source>
</evidence>
<dbReference type="Proteomes" id="UP000265520">
    <property type="component" value="Unassembled WGS sequence"/>
</dbReference>
<sequence length="152" mass="17178">MGLKDFKGVEIRSTVVGLNITIPKAHFVKLLELEGQGKVISEYKKDEHYREAIKKNMFIIEEALGKSKSMNDNCRVLFKILISSILPREGGVDTISWEHKHLLYFLLSGHKINLAECLFEHLCGAIKDSTTRELLLLLIPDCCQSYSISASL</sequence>
<proteinExistence type="predicted"/>
<evidence type="ECO:0000313" key="1">
    <source>
        <dbReference type="EMBL" id="MCI20620.1"/>
    </source>
</evidence>
<dbReference type="EMBL" id="LXQA010120777">
    <property type="protein sequence ID" value="MCI20620.1"/>
    <property type="molecule type" value="Genomic_DNA"/>
</dbReference>
<keyword evidence="2" id="KW-1185">Reference proteome</keyword>